<keyword evidence="3" id="KW-0067">ATP-binding</keyword>
<keyword evidence="4" id="KW-0863">Zinc-finger</keyword>
<dbReference type="InterPro" id="IPR050628">
    <property type="entry name" value="SNF2_RAD54_helicase_TF"/>
</dbReference>
<dbReference type="InterPro" id="IPR014001">
    <property type="entry name" value="Helicase_ATP-bd"/>
</dbReference>
<evidence type="ECO:0000256" key="4">
    <source>
        <dbReference type="PROSITE-ProRule" id="PRU00175"/>
    </source>
</evidence>
<dbReference type="PROSITE" id="PS51192">
    <property type="entry name" value="HELICASE_ATP_BIND_1"/>
    <property type="match status" value="1"/>
</dbReference>
<dbReference type="Gene3D" id="3.40.50.300">
    <property type="entry name" value="P-loop containing nucleotide triphosphate hydrolases"/>
    <property type="match status" value="1"/>
</dbReference>
<dbReference type="InterPro" id="IPR027417">
    <property type="entry name" value="P-loop_NTPase"/>
</dbReference>
<evidence type="ECO:0000313" key="8">
    <source>
        <dbReference type="EMBL" id="PKI85613.1"/>
    </source>
</evidence>
<dbReference type="InterPro" id="IPR000330">
    <property type="entry name" value="SNF2_N"/>
</dbReference>
<dbReference type="STRING" id="2020962.A0A2N1JGE2"/>
<keyword evidence="1" id="KW-0547">Nucleotide-binding</keyword>
<evidence type="ECO:0000259" key="5">
    <source>
        <dbReference type="PROSITE" id="PS50089"/>
    </source>
</evidence>
<dbReference type="CDD" id="cd18793">
    <property type="entry name" value="SF2_C_SNF"/>
    <property type="match status" value="1"/>
</dbReference>
<keyword evidence="2" id="KW-0378">Hydrolase</keyword>
<dbReference type="SUPFAM" id="SSF57850">
    <property type="entry name" value="RING/U-box"/>
    <property type="match status" value="1"/>
</dbReference>
<accession>A0A2N1JGE2</accession>
<dbReference type="Gene3D" id="3.40.50.10810">
    <property type="entry name" value="Tandem AAA-ATPase domain"/>
    <property type="match status" value="1"/>
</dbReference>
<dbReference type="Proteomes" id="UP000232875">
    <property type="component" value="Unassembled WGS sequence"/>
</dbReference>
<feature type="domain" description="Helicase C-terminal" evidence="7">
    <location>
        <begin position="942"/>
        <end position="1101"/>
    </location>
</feature>
<reference evidence="8 9" key="1">
    <citation type="submission" date="2017-10" db="EMBL/GenBank/DDBJ databases">
        <title>A novel species of cold-tolerant Malassezia isolated from bats.</title>
        <authorList>
            <person name="Lorch J.M."/>
            <person name="Palmer J.M."/>
            <person name="Vanderwolf K.J."/>
            <person name="Schmidt K.Z."/>
            <person name="Verant M.L."/>
            <person name="Weller T.J."/>
            <person name="Blehert D.S."/>
        </authorList>
    </citation>
    <scope>NUCLEOTIDE SEQUENCE [LARGE SCALE GENOMIC DNA]</scope>
    <source>
        <strain evidence="8 9">NWHC:44797-103</strain>
    </source>
</reference>
<dbReference type="PANTHER" id="PTHR45626:SF52">
    <property type="entry name" value="SINGLE-STRANDED DNA-DEPENDENT ATPASE (EUROFUNG)"/>
    <property type="match status" value="1"/>
</dbReference>
<dbReference type="OrthoDB" id="448448at2759"/>
<keyword evidence="9" id="KW-1185">Reference proteome</keyword>
<feature type="domain" description="Helicase ATP-binding" evidence="6">
    <location>
        <begin position="378"/>
        <end position="614"/>
    </location>
</feature>
<dbReference type="CDD" id="cd18008">
    <property type="entry name" value="DEXDc_SHPRH-like"/>
    <property type="match status" value="1"/>
</dbReference>
<dbReference type="PROSITE" id="PS51194">
    <property type="entry name" value="HELICASE_CTER"/>
    <property type="match status" value="1"/>
</dbReference>
<name>A0A2N1JGE2_9BASI</name>
<feature type="domain" description="RING-type" evidence="5">
    <location>
        <begin position="786"/>
        <end position="842"/>
    </location>
</feature>
<dbReference type="SMART" id="SM00490">
    <property type="entry name" value="HELICc"/>
    <property type="match status" value="1"/>
</dbReference>
<evidence type="ECO:0000259" key="7">
    <source>
        <dbReference type="PROSITE" id="PS51194"/>
    </source>
</evidence>
<dbReference type="PROSITE" id="PS50089">
    <property type="entry name" value="ZF_RING_2"/>
    <property type="match status" value="1"/>
</dbReference>
<proteinExistence type="predicted"/>
<dbReference type="GO" id="GO:0006281">
    <property type="term" value="P:DNA repair"/>
    <property type="evidence" value="ECO:0007669"/>
    <property type="project" value="TreeGrafter"/>
</dbReference>
<dbReference type="InterPro" id="IPR038718">
    <property type="entry name" value="SNF2-like_sf"/>
</dbReference>
<evidence type="ECO:0000259" key="6">
    <source>
        <dbReference type="PROSITE" id="PS51192"/>
    </source>
</evidence>
<dbReference type="PANTHER" id="PTHR45626">
    <property type="entry name" value="TRANSCRIPTION TERMINATION FACTOR 2-RELATED"/>
    <property type="match status" value="1"/>
</dbReference>
<dbReference type="Pfam" id="PF00271">
    <property type="entry name" value="Helicase_C"/>
    <property type="match status" value="1"/>
</dbReference>
<evidence type="ECO:0000313" key="9">
    <source>
        <dbReference type="Proteomes" id="UP000232875"/>
    </source>
</evidence>
<dbReference type="GO" id="GO:0016787">
    <property type="term" value="F:hydrolase activity"/>
    <property type="evidence" value="ECO:0007669"/>
    <property type="project" value="UniProtKB-KW"/>
</dbReference>
<dbReference type="GO" id="GO:0005524">
    <property type="term" value="F:ATP binding"/>
    <property type="evidence" value="ECO:0007669"/>
    <property type="project" value="UniProtKB-KW"/>
</dbReference>
<dbReference type="SMART" id="SM00487">
    <property type="entry name" value="DEXDc"/>
    <property type="match status" value="1"/>
</dbReference>
<dbReference type="SUPFAM" id="SSF52540">
    <property type="entry name" value="P-loop containing nucleoside triphosphate hydrolases"/>
    <property type="match status" value="2"/>
</dbReference>
<dbReference type="EMBL" id="KZ454987">
    <property type="protein sequence ID" value="PKI85613.1"/>
    <property type="molecule type" value="Genomic_DNA"/>
</dbReference>
<evidence type="ECO:0000256" key="1">
    <source>
        <dbReference type="ARBA" id="ARBA00022741"/>
    </source>
</evidence>
<dbReference type="AlphaFoldDB" id="A0A2N1JGE2"/>
<dbReference type="InterPro" id="IPR001841">
    <property type="entry name" value="Znf_RING"/>
</dbReference>
<dbReference type="InterPro" id="IPR001650">
    <property type="entry name" value="Helicase_C-like"/>
</dbReference>
<evidence type="ECO:0000256" key="2">
    <source>
        <dbReference type="ARBA" id="ARBA00022801"/>
    </source>
</evidence>
<keyword evidence="4" id="KW-0479">Metal-binding</keyword>
<dbReference type="GO" id="GO:0008094">
    <property type="term" value="F:ATP-dependent activity, acting on DNA"/>
    <property type="evidence" value="ECO:0007669"/>
    <property type="project" value="TreeGrafter"/>
</dbReference>
<dbReference type="Pfam" id="PF00176">
    <property type="entry name" value="SNF2-rel_dom"/>
    <property type="match status" value="1"/>
</dbReference>
<dbReference type="GO" id="GO:0005634">
    <property type="term" value="C:nucleus"/>
    <property type="evidence" value="ECO:0007669"/>
    <property type="project" value="TreeGrafter"/>
</dbReference>
<keyword evidence="4" id="KW-0862">Zinc</keyword>
<sequence>MQDPTADQSGMQQPWWEPPLAQEIMHLPTDAVQIDLTADDDDDEPILVETRMGSVPVTTTQPRRNAYVPRGASLQDNWVCIGMITPSVLCIHGLPPELQSSFPGSFDTSDPEWAHSSFLGEPGYVPVMIHKRISDPLLDHMQRSPGLSVATVSSSHGTGPRIRTEFGELADKFSRVLEHFMSRSHMVHYSRCKMATPARAAAFTHIIETLLFVPMDLAATVGTTLAHAGIFLDPFLTYRASDFPGMPKLMDIVHVQPPLRNRVRARVPDTARRLEGLGAPVTKETLEQEYKAQMSAIYNSITNSESLQETEPDACITTPLFPHQKQALTFLMDREKERNFEELIDTDKDAHISLWSVERHIGQRIQRYRNIVTRTSVTKRPEICRGALLADDMGLGKTISIIALVAKTFGEARAFGASPLPRFNYDSDDEPQLIGDSKNRRTAEQARCEGLRCRSRATLLVCPLSVISNWESQIREHWAPDKQPSVYVYHGTGRTSDPSLLADYDIVLTTYSTLGTEFANQSSWIAAAGKGDRELELDSANAKRRRPNEAPNTCQRIEWFRIVLDEAHIIKEARTWQSKSVCNLSASRRICLTGTPIQNKIDDLFALVLFMRLDPFSQRHTWNRFCRDRKHLFLNQARTKDDELLDPESLARVQTIMKFLTLRRMKTDSRPDGQPLLTLPAKTSRIVRLAFSDAELVKYKRLHDRFKEEFQEHVAEGTVGINYATILHEILVLRMMCDHSDLVDAGLASHGGPLAKISSAIREQGFTRERAAMLYSALSQVAMALCAVCGADLQNPMPHVQPEEGMDSAAGPLPIITKCEHLICSSCWPHGEQGEQGACPCCATSLVLLSDTARLQPDEMKITSEETSPQGSQLLAMLHTKELAAEAKALFDPDSPATWPAHWSSKMRALIADLLPFSKCNKKSALYDAYAPIFTHHVQASDQGTHVVQVQTQSSTPEAPIKSVVFSQWTRMLSKISGALDYAGIKHRRLDGTMSRAQREEALESFRNDPGVEVFLVSLRAGGFGLNLVSACRAYLMEPYWNPAVENQGLDRIYRLGQTRPVLMTKFIVERSIEEQMLVLQRRKMELANQVASQETTKRRN</sequence>
<organism evidence="8 9">
    <name type="scientific">Malassezia vespertilionis</name>
    <dbReference type="NCBI Taxonomy" id="2020962"/>
    <lineage>
        <taxon>Eukaryota</taxon>
        <taxon>Fungi</taxon>
        <taxon>Dikarya</taxon>
        <taxon>Basidiomycota</taxon>
        <taxon>Ustilaginomycotina</taxon>
        <taxon>Malasseziomycetes</taxon>
        <taxon>Malasseziales</taxon>
        <taxon>Malasseziaceae</taxon>
        <taxon>Malassezia</taxon>
    </lineage>
</organism>
<evidence type="ECO:0000256" key="3">
    <source>
        <dbReference type="ARBA" id="ARBA00022840"/>
    </source>
</evidence>
<dbReference type="GO" id="GO:0008270">
    <property type="term" value="F:zinc ion binding"/>
    <property type="evidence" value="ECO:0007669"/>
    <property type="project" value="UniProtKB-KW"/>
</dbReference>
<protein>
    <submittedName>
        <fullName evidence="8">Uncharacterized protein</fullName>
    </submittedName>
</protein>
<dbReference type="InterPro" id="IPR049730">
    <property type="entry name" value="SNF2/RAD54-like_C"/>
</dbReference>
<gene>
    <name evidence="8" type="ORF">MVES_000712</name>
</gene>